<name>A0A6S7JDU1_PARCT</name>
<evidence type="ECO:0000313" key="1">
    <source>
        <dbReference type="EMBL" id="CAB4030485.1"/>
    </source>
</evidence>
<dbReference type="AlphaFoldDB" id="A0A6S7JDU1"/>
<feature type="non-terminal residue" evidence="1">
    <location>
        <position position="1"/>
    </location>
</feature>
<reference evidence="1" key="1">
    <citation type="submission" date="2020-04" db="EMBL/GenBank/DDBJ databases">
        <authorList>
            <person name="Alioto T."/>
            <person name="Alioto T."/>
            <person name="Gomez Garrido J."/>
        </authorList>
    </citation>
    <scope>NUCLEOTIDE SEQUENCE</scope>
    <source>
        <strain evidence="1">A484AB</strain>
    </source>
</reference>
<organism evidence="1 2">
    <name type="scientific">Paramuricea clavata</name>
    <name type="common">Red gorgonian</name>
    <name type="synonym">Violescent sea-whip</name>
    <dbReference type="NCBI Taxonomy" id="317549"/>
    <lineage>
        <taxon>Eukaryota</taxon>
        <taxon>Metazoa</taxon>
        <taxon>Cnidaria</taxon>
        <taxon>Anthozoa</taxon>
        <taxon>Octocorallia</taxon>
        <taxon>Malacalcyonacea</taxon>
        <taxon>Plexauridae</taxon>
        <taxon>Paramuricea</taxon>
    </lineage>
</organism>
<dbReference type="EMBL" id="CACRXK020016906">
    <property type="protein sequence ID" value="CAB4030485.1"/>
    <property type="molecule type" value="Genomic_DNA"/>
</dbReference>
<gene>
    <name evidence="1" type="ORF">PACLA_8A019714</name>
</gene>
<proteinExistence type="predicted"/>
<dbReference type="OrthoDB" id="5975791at2759"/>
<comment type="caution">
    <text evidence="1">The sequence shown here is derived from an EMBL/GenBank/DDBJ whole genome shotgun (WGS) entry which is preliminary data.</text>
</comment>
<dbReference type="Proteomes" id="UP001152795">
    <property type="component" value="Unassembled WGS sequence"/>
</dbReference>
<protein>
    <submittedName>
        <fullName evidence="1">Uncharacterized protein</fullName>
    </submittedName>
</protein>
<evidence type="ECO:0000313" key="2">
    <source>
        <dbReference type="Proteomes" id="UP001152795"/>
    </source>
</evidence>
<sequence length="288" mass="33222">ETQNTFSPVDINRRITKIVSRATMQNDAYWRVSFEEGVDPLDVNDGALPQFGDDNHGFLGLKLVHTQWRYDFGFGTPSYRSVRLKAWEGLPSGSDDKPPVEVKNILSPVFIQAAEAIKAWICYPSVSVLRGEIMTPNSQYDCRIKLRAGSRYVTDKDSVCIEEDAILSDYLSNCKFDRQNHHMYLPDENEHQIPEGFDCTFYREAKERMFQATVDEESFTVIVLDEKGWDTDSSDKRHQEQFGIRVVMNSWSEALLSAERHWTPEEILGKLKNYMGFLSLLKNYFFDG</sequence>
<accession>A0A6S7JDU1</accession>
<keyword evidence="2" id="KW-1185">Reference proteome</keyword>